<sequence>MSPSFDHNGHVIAKYVNGSNGRPTVDTQNRQNGEEQASPIEVPATRDSLAEAERLMHTLSVEPSQRMRRSSRNSFGASLPIPRIRKSAFVRPGMPEAIPSFEIMARKAQDMAQVKVSAAKNMAFAFDIDGVLVHGDRLIPEGKKALEILNGDNELGIKIPHIFLTNGSGKPEDERCRQLSGILGSPVSTKQFIQSHTPMSALAQYYNTVLVVGGEGYRCREIAEQYGFKDVVVPNDIVAWDETIAPYRVFGPWERASARPRDFANMNIEAILVFSDSRDYATDMQIIIDLLRSENGRYGTIAKDPISQRIPIYFSQGDLLCPTEHPIPRMSQGTFRIALEAMYKALTGVELERTIYGKPEAATYTYADEVLTSWMEEIHSENVLPQNVYMIGDNPQSDIVGGNMYGWNTCLVKTGVHTGDENDKENPASMGLFENVLHAVITCMQKELGHDFKFEFDVAAYNPTNMDAPIASAIEV</sequence>
<feature type="compositionally biased region" description="Polar residues" evidence="1">
    <location>
        <begin position="17"/>
        <end position="35"/>
    </location>
</feature>
<dbReference type="InterPro" id="IPR006353">
    <property type="entry name" value="HAD-SF_hydro_IIA_CECR5"/>
</dbReference>
<dbReference type="Pfam" id="PF13242">
    <property type="entry name" value="Hydrolase_like"/>
    <property type="match status" value="1"/>
</dbReference>
<dbReference type="InterPro" id="IPR023214">
    <property type="entry name" value="HAD_sf"/>
</dbReference>
<dbReference type="NCBIfam" id="TIGR01460">
    <property type="entry name" value="HAD-SF-IIA"/>
    <property type="match status" value="1"/>
</dbReference>
<evidence type="ECO:0000313" key="2">
    <source>
        <dbReference type="EMBL" id="KAA8900263.1"/>
    </source>
</evidence>
<dbReference type="InterPro" id="IPR036412">
    <property type="entry name" value="HAD-like_sf"/>
</dbReference>
<keyword evidence="3" id="KW-1185">Reference proteome</keyword>
<feature type="region of interest" description="Disordered" evidence="1">
    <location>
        <begin position="14"/>
        <end position="40"/>
    </location>
</feature>
<dbReference type="FunFam" id="3.40.50.1000:FF:000069">
    <property type="entry name" value="HAD-superfamily subfamily IIA hydrolase"/>
    <property type="match status" value="1"/>
</dbReference>
<protein>
    <submittedName>
        <fullName evidence="2">Phosphatidyl synthase-like protein</fullName>
    </submittedName>
</protein>
<dbReference type="InParanoid" id="A0A5J5EQ69"/>
<evidence type="ECO:0000313" key="3">
    <source>
        <dbReference type="Proteomes" id="UP000326924"/>
    </source>
</evidence>
<reference evidence="2 3" key="1">
    <citation type="submission" date="2019-09" db="EMBL/GenBank/DDBJ databases">
        <title>Draft genome of the ectomycorrhizal ascomycete Sphaerosporella brunnea.</title>
        <authorList>
            <consortium name="DOE Joint Genome Institute"/>
            <person name="Benucci G.M."/>
            <person name="Marozzi G."/>
            <person name="Antonielli L."/>
            <person name="Sanchez S."/>
            <person name="Marco P."/>
            <person name="Wang X."/>
            <person name="Falini L.B."/>
            <person name="Barry K."/>
            <person name="Haridas S."/>
            <person name="Lipzen A."/>
            <person name="Labutti K."/>
            <person name="Grigoriev I.V."/>
            <person name="Murat C."/>
            <person name="Martin F."/>
            <person name="Albertini E."/>
            <person name="Donnini D."/>
            <person name="Bonito G."/>
        </authorList>
    </citation>
    <scope>NUCLEOTIDE SEQUENCE [LARGE SCALE GENOMIC DNA]</scope>
    <source>
        <strain evidence="2 3">Sb_GMNB300</strain>
    </source>
</reference>
<dbReference type="Gene3D" id="3.40.50.1000">
    <property type="entry name" value="HAD superfamily/HAD-like"/>
    <property type="match status" value="2"/>
</dbReference>
<dbReference type="EMBL" id="VXIS01000156">
    <property type="protein sequence ID" value="KAA8900263.1"/>
    <property type="molecule type" value="Genomic_DNA"/>
</dbReference>
<evidence type="ECO:0000256" key="1">
    <source>
        <dbReference type="SAM" id="MobiDB-lite"/>
    </source>
</evidence>
<dbReference type="AlphaFoldDB" id="A0A5J5EQ69"/>
<name>A0A5J5EQ69_9PEZI</name>
<dbReference type="SUPFAM" id="SSF56784">
    <property type="entry name" value="HAD-like"/>
    <property type="match status" value="1"/>
</dbReference>
<gene>
    <name evidence="2" type="ORF">FN846DRAFT_909341</name>
</gene>
<dbReference type="Proteomes" id="UP000326924">
    <property type="component" value="Unassembled WGS sequence"/>
</dbReference>
<organism evidence="2 3">
    <name type="scientific">Sphaerosporella brunnea</name>
    <dbReference type="NCBI Taxonomy" id="1250544"/>
    <lineage>
        <taxon>Eukaryota</taxon>
        <taxon>Fungi</taxon>
        <taxon>Dikarya</taxon>
        <taxon>Ascomycota</taxon>
        <taxon>Pezizomycotina</taxon>
        <taxon>Pezizomycetes</taxon>
        <taxon>Pezizales</taxon>
        <taxon>Pyronemataceae</taxon>
        <taxon>Sphaerosporella</taxon>
    </lineage>
</organism>
<comment type="caution">
    <text evidence="2">The sequence shown here is derived from an EMBL/GenBank/DDBJ whole genome shotgun (WGS) entry which is preliminary data.</text>
</comment>
<dbReference type="NCBIfam" id="TIGR01456">
    <property type="entry name" value="CECR5"/>
    <property type="match status" value="1"/>
</dbReference>
<dbReference type="Pfam" id="PF13344">
    <property type="entry name" value="Hydrolase_6"/>
    <property type="match status" value="1"/>
</dbReference>
<dbReference type="OrthoDB" id="10251048at2759"/>
<dbReference type="InterPro" id="IPR006357">
    <property type="entry name" value="HAD-SF_hydro_IIA"/>
</dbReference>
<dbReference type="GO" id="GO:0046474">
    <property type="term" value="P:glycerophospholipid biosynthetic process"/>
    <property type="evidence" value="ECO:0007669"/>
    <property type="project" value="TreeGrafter"/>
</dbReference>
<dbReference type="PANTHER" id="PTHR14269:SF51">
    <property type="entry name" value="HYPOTHETICAL HAD-SUPERFAMILY HYDROLASE (EUROFUNG)"/>
    <property type="match status" value="1"/>
</dbReference>
<proteinExistence type="predicted"/>
<accession>A0A5J5EQ69</accession>
<dbReference type="InterPro" id="IPR050324">
    <property type="entry name" value="CDP-alcohol_PTase-I"/>
</dbReference>
<dbReference type="GO" id="GO:0005739">
    <property type="term" value="C:mitochondrion"/>
    <property type="evidence" value="ECO:0007669"/>
    <property type="project" value="TreeGrafter"/>
</dbReference>
<dbReference type="PANTHER" id="PTHR14269">
    <property type="entry name" value="CDP-DIACYLGLYCEROL--GLYCEROL-3-PHOSPHATE 3-PHOSPHATIDYLTRANSFERASE-RELATED"/>
    <property type="match status" value="1"/>
</dbReference>